<name>A0A1H6AGJ3_9VIBR</name>
<dbReference type="GO" id="GO:0005886">
    <property type="term" value="C:plasma membrane"/>
    <property type="evidence" value="ECO:0007669"/>
    <property type="project" value="TreeGrafter"/>
</dbReference>
<dbReference type="Gene3D" id="3.30.450.40">
    <property type="match status" value="1"/>
</dbReference>
<dbReference type="InterPro" id="IPR003018">
    <property type="entry name" value="GAF"/>
</dbReference>
<dbReference type="Gene3D" id="3.30.70.270">
    <property type="match status" value="1"/>
</dbReference>
<protein>
    <recommendedName>
        <fullName evidence="1">diguanylate cyclase</fullName>
        <ecNumber evidence="1">2.7.7.65</ecNumber>
    </recommendedName>
</protein>
<dbReference type="SUPFAM" id="SSF55073">
    <property type="entry name" value="Nucleotide cyclase"/>
    <property type="match status" value="1"/>
</dbReference>
<dbReference type="PANTHER" id="PTHR45138:SF9">
    <property type="entry name" value="DIGUANYLATE CYCLASE DGCM-RELATED"/>
    <property type="match status" value="1"/>
</dbReference>
<dbReference type="OrthoDB" id="9812358at2"/>
<organism evidence="4 5">
    <name type="scientific">Vibrio hangzhouensis</name>
    <dbReference type="NCBI Taxonomy" id="462991"/>
    <lineage>
        <taxon>Bacteria</taxon>
        <taxon>Pseudomonadati</taxon>
        <taxon>Pseudomonadota</taxon>
        <taxon>Gammaproteobacteria</taxon>
        <taxon>Vibrionales</taxon>
        <taxon>Vibrionaceae</taxon>
        <taxon>Vibrio</taxon>
    </lineage>
</organism>
<dbReference type="NCBIfam" id="TIGR00254">
    <property type="entry name" value="GGDEF"/>
    <property type="match status" value="1"/>
</dbReference>
<evidence type="ECO:0000259" key="3">
    <source>
        <dbReference type="PROSITE" id="PS50887"/>
    </source>
</evidence>
<dbReference type="Pfam" id="PF00990">
    <property type="entry name" value="GGDEF"/>
    <property type="match status" value="1"/>
</dbReference>
<gene>
    <name evidence="4" type="ORF">SAMN04488244_11569</name>
</gene>
<accession>A0A1H6AGJ3</accession>
<dbReference type="InterPro" id="IPR000160">
    <property type="entry name" value="GGDEF_dom"/>
</dbReference>
<dbReference type="Proteomes" id="UP000236721">
    <property type="component" value="Unassembled WGS sequence"/>
</dbReference>
<evidence type="ECO:0000313" key="4">
    <source>
        <dbReference type="EMBL" id="SEG47502.1"/>
    </source>
</evidence>
<reference evidence="5" key="1">
    <citation type="submission" date="2016-10" db="EMBL/GenBank/DDBJ databases">
        <authorList>
            <person name="Varghese N."/>
            <person name="Submissions S."/>
        </authorList>
    </citation>
    <scope>NUCLEOTIDE SEQUENCE [LARGE SCALE GENOMIC DNA]</scope>
    <source>
        <strain evidence="5">CGMCC 1.7062</strain>
    </source>
</reference>
<proteinExistence type="predicted"/>
<dbReference type="SMART" id="SM00065">
    <property type="entry name" value="GAF"/>
    <property type="match status" value="1"/>
</dbReference>
<dbReference type="InterPro" id="IPR029787">
    <property type="entry name" value="Nucleotide_cyclase"/>
</dbReference>
<dbReference type="CDD" id="cd01949">
    <property type="entry name" value="GGDEF"/>
    <property type="match status" value="1"/>
</dbReference>
<dbReference type="EC" id="2.7.7.65" evidence="1"/>
<dbReference type="GO" id="GO:0043709">
    <property type="term" value="P:cell adhesion involved in single-species biofilm formation"/>
    <property type="evidence" value="ECO:0007669"/>
    <property type="project" value="TreeGrafter"/>
</dbReference>
<dbReference type="PROSITE" id="PS50887">
    <property type="entry name" value="GGDEF"/>
    <property type="match status" value="1"/>
</dbReference>
<dbReference type="RefSeq" id="WP_103881203.1">
    <property type="nucleotide sequence ID" value="NZ_FNVG01000015.1"/>
</dbReference>
<dbReference type="SMART" id="SM00267">
    <property type="entry name" value="GGDEF"/>
    <property type="match status" value="1"/>
</dbReference>
<dbReference type="InterPro" id="IPR043128">
    <property type="entry name" value="Rev_trsase/Diguanyl_cyclase"/>
</dbReference>
<sequence>MNKELLLDAHKGMNILLKELALGLPKPQLDVRITKLAERLFKDKKASILTLDRNTQRLHCTSAPNLPDDYNKAIDGLSIGTDVGSCGAAAYHKRTVIVDDVTCHPNWLPYLEYATKADIRACWSVPVVSTQEQVLGTFALYSSTPSQPHPLEMEMLESIAAVYSVALEKYALEQKLTYQAQVDPLTQCLNRRALLDRVKQNNCFDGNYLGCFFIDIDKFKQVNDVYGHQFGDKVLIAVAQKLKAQLPDEALLGRYGGDEFIAFSCFPSEEDARTFYETLQSELNQPVAMENTNIAVSVGFATKACCSETPMDHLIRAADSEMYKVKRKAKLDAMLSGGE</sequence>
<dbReference type="Pfam" id="PF13185">
    <property type="entry name" value="GAF_2"/>
    <property type="match status" value="1"/>
</dbReference>
<evidence type="ECO:0000256" key="1">
    <source>
        <dbReference type="ARBA" id="ARBA00012528"/>
    </source>
</evidence>
<dbReference type="PANTHER" id="PTHR45138">
    <property type="entry name" value="REGULATORY COMPONENTS OF SENSORY TRANSDUCTION SYSTEM"/>
    <property type="match status" value="1"/>
</dbReference>
<dbReference type="EMBL" id="FNVG01000015">
    <property type="protein sequence ID" value="SEG47502.1"/>
    <property type="molecule type" value="Genomic_DNA"/>
</dbReference>
<dbReference type="InterPro" id="IPR050469">
    <property type="entry name" value="Diguanylate_Cyclase"/>
</dbReference>
<evidence type="ECO:0000256" key="2">
    <source>
        <dbReference type="ARBA" id="ARBA00034247"/>
    </source>
</evidence>
<comment type="catalytic activity">
    <reaction evidence="2">
        <text>2 GTP = 3',3'-c-di-GMP + 2 diphosphate</text>
        <dbReference type="Rhea" id="RHEA:24898"/>
        <dbReference type="ChEBI" id="CHEBI:33019"/>
        <dbReference type="ChEBI" id="CHEBI:37565"/>
        <dbReference type="ChEBI" id="CHEBI:58805"/>
        <dbReference type="EC" id="2.7.7.65"/>
    </reaction>
</comment>
<dbReference type="GO" id="GO:1902201">
    <property type="term" value="P:negative regulation of bacterial-type flagellum-dependent cell motility"/>
    <property type="evidence" value="ECO:0007669"/>
    <property type="project" value="TreeGrafter"/>
</dbReference>
<evidence type="ECO:0000313" key="5">
    <source>
        <dbReference type="Proteomes" id="UP000236721"/>
    </source>
</evidence>
<dbReference type="GO" id="GO:0052621">
    <property type="term" value="F:diguanylate cyclase activity"/>
    <property type="evidence" value="ECO:0007669"/>
    <property type="project" value="UniProtKB-EC"/>
</dbReference>
<keyword evidence="5" id="KW-1185">Reference proteome</keyword>
<dbReference type="InterPro" id="IPR029016">
    <property type="entry name" value="GAF-like_dom_sf"/>
</dbReference>
<feature type="domain" description="GGDEF" evidence="3">
    <location>
        <begin position="207"/>
        <end position="339"/>
    </location>
</feature>
<dbReference type="AlphaFoldDB" id="A0A1H6AGJ3"/>
<dbReference type="SUPFAM" id="SSF55781">
    <property type="entry name" value="GAF domain-like"/>
    <property type="match status" value="1"/>
</dbReference>